<evidence type="ECO:0000313" key="2">
    <source>
        <dbReference type="EMBL" id="ACV08096.1"/>
    </source>
</evidence>
<dbReference type="OrthoDB" id="9780884at2"/>
<dbReference type="eggNOG" id="COG1408">
    <property type="taxonomic scope" value="Bacteria"/>
</dbReference>
<dbReference type="InterPro" id="IPR051158">
    <property type="entry name" value="Metallophosphoesterase_sf"/>
</dbReference>
<dbReference type="InterPro" id="IPR029052">
    <property type="entry name" value="Metallo-depent_PP-like"/>
</dbReference>
<dbReference type="Gene3D" id="3.60.21.10">
    <property type="match status" value="1"/>
</dbReference>
<dbReference type="EMBL" id="CP001706">
    <property type="protein sequence ID" value="ACV08096.1"/>
    <property type="molecule type" value="Genomic_DNA"/>
</dbReference>
<dbReference type="SUPFAM" id="SSF56300">
    <property type="entry name" value="Metallo-dependent phosphatases"/>
    <property type="match status" value="1"/>
</dbReference>
<dbReference type="InterPro" id="IPR004843">
    <property type="entry name" value="Calcineurin-like_PHP"/>
</dbReference>
<proteinExistence type="predicted"/>
<accession>C7R037</accession>
<dbReference type="PANTHER" id="PTHR31302">
    <property type="entry name" value="TRANSMEMBRANE PROTEIN WITH METALLOPHOSPHOESTERASE DOMAIN-RELATED"/>
    <property type="match status" value="1"/>
</dbReference>
<dbReference type="Pfam" id="PF00149">
    <property type="entry name" value="Metallophos"/>
    <property type="match status" value="1"/>
</dbReference>
<dbReference type="Proteomes" id="UP000000628">
    <property type="component" value="Chromosome"/>
</dbReference>
<dbReference type="GO" id="GO:0008758">
    <property type="term" value="F:UDP-2,3-diacylglucosamine hydrolase activity"/>
    <property type="evidence" value="ECO:0007669"/>
    <property type="project" value="TreeGrafter"/>
</dbReference>
<dbReference type="KEGG" id="jde:Jden_0431"/>
<dbReference type="GO" id="GO:0009245">
    <property type="term" value="P:lipid A biosynthetic process"/>
    <property type="evidence" value="ECO:0007669"/>
    <property type="project" value="TreeGrafter"/>
</dbReference>
<dbReference type="RefSeq" id="WP_015770725.1">
    <property type="nucleotide sequence ID" value="NC_013174.1"/>
</dbReference>
<evidence type="ECO:0000313" key="3">
    <source>
        <dbReference type="Proteomes" id="UP000000628"/>
    </source>
</evidence>
<dbReference type="STRING" id="471856.Jden_0431"/>
<gene>
    <name evidence="2" type="ordered locus">Jden_0431</name>
</gene>
<name>C7R037_JONDD</name>
<keyword evidence="3" id="KW-1185">Reference proteome</keyword>
<feature type="domain" description="Calcineurin-like phosphoesterase" evidence="1">
    <location>
        <begin position="54"/>
        <end position="238"/>
    </location>
</feature>
<dbReference type="PANTHER" id="PTHR31302:SF20">
    <property type="entry name" value="CONSERVED PROTEIN"/>
    <property type="match status" value="1"/>
</dbReference>
<evidence type="ECO:0000259" key="1">
    <source>
        <dbReference type="Pfam" id="PF00149"/>
    </source>
</evidence>
<dbReference type="AlphaFoldDB" id="C7R037"/>
<protein>
    <submittedName>
        <fullName evidence="2">Metallophosphoesterase</fullName>
    </submittedName>
</protein>
<reference evidence="2 3" key="1">
    <citation type="journal article" date="2009" name="Stand. Genomic Sci.">
        <title>Complete genome sequence of Jonesia denitrificans type strain (Prevot 55134).</title>
        <authorList>
            <person name="Pukall R."/>
            <person name="Gehrich-Schroter G."/>
            <person name="Lapidus A."/>
            <person name="Nolan M."/>
            <person name="Glavina Del Rio T."/>
            <person name="Lucas S."/>
            <person name="Chen F."/>
            <person name="Tice H."/>
            <person name="Pitluck S."/>
            <person name="Cheng J.F."/>
            <person name="Copeland A."/>
            <person name="Saunders E."/>
            <person name="Brettin T."/>
            <person name="Detter J.C."/>
            <person name="Bruce D."/>
            <person name="Goodwin L."/>
            <person name="Pati A."/>
            <person name="Ivanova N."/>
            <person name="Mavromatis K."/>
            <person name="Ovchinnikova G."/>
            <person name="Chen A."/>
            <person name="Palaniappan K."/>
            <person name="Land M."/>
            <person name="Hauser L."/>
            <person name="Chang Y.J."/>
            <person name="Jeffries C.D."/>
            <person name="Chain P."/>
            <person name="Goker M."/>
            <person name="Bristow J."/>
            <person name="Eisen J.A."/>
            <person name="Markowitz V."/>
            <person name="Hugenholtz P."/>
            <person name="Kyrpides N.C."/>
            <person name="Klenk H.P."/>
            <person name="Han C."/>
        </authorList>
    </citation>
    <scope>NUCLEOTIDE SEQUENCE [LARGE SCALE GENOMIC DNA]</scope>
    <source>
        <strain evidence="3">ATCC 14870 / DSM 20603 / BCRC 15368 / CIP 55.134 / JCM 11481 / NBRC 15587 / NCTC 10816 / Prevot 55134</strain>
    </source>
</reference>
<dbReference type="GO" id="GO:0016020">
    <property type="term" value="C:membrane"/>
    <property type="evidence" value="ECO:0007669"/>
    <property type="project" value="GOC"/>
</dbReference>
<organism evidence="2 3">
    <name type="scientific">Jonesia denitrificans (strain ATCC 14870 / DSM 20603 / BCRC 15368 / CIP 55.134 / JCM 11481 / NBRC 15587 / NCTC 10816 / Prevot 55134)</name>
    <name type="common">Listeria denitrificans</name>
    <dbReference type="NCBI Taxonomy" id="471856"/>
    <lineage>
        <taxon>Bacteria</taxon>
        <taxon>Bacillati</taxon>
        <taxon>Actinomycetota</taxon>
        <taxon>Actinomycetes</taxon>
        <taxon>Micrococcales</taxon>
        <taxon>Jonesiaceae</taxon>
        <taxon>Jonesia</taxon>
    </lineage>
</organism>
<dbReference type="HOGENOM" id="CLU_025443_4_0_11"/>
<sequence>MTTRSHGPVRHGVRALGGAIALGAAALAYARIEAELFTVRRYTLPVLPSGAQELKVLHISDLHMTPRQGRKTRWVRELAALEPDVVINTGDNMAHTHALPVVLDALDPLLDVPGVFVMGSNDYYGPRMKNPARYLLKDPEKRIIPQPEQLPAAELGQAMSERGWHDLTNTRSTHTINGTHIEWVGVDDPHINRDVYPVREPRAAGALRIGVTHAPYQRTLNAMHNDECSLIIAGHTHGGQLCIPGFGALVTNCDLDRGRARGVSGWPGPRPDEPGGEDSSWLHVCAGLGTSPYTPVRVACRPEAVLLTLVPADGT</sequence>